<dbReference type="Gene3D" id="1.10.860.10">
    <property type="entry name" value="DNAb Helicase, Chain A"/>
    <property type="match status" value="1"/>
</dbReference>
<evidence type="ECO:0000259" key="13">
    <source>
        <dbReference type="PROSITE" id="PS51199"/>
    </source>
</evidence>
<dbReference type="NCBIfam" id="TIGR00665">
    <property type="entry name" value="DnaB"/>
    <property type="match status" value="1"/>
</dbReference>
<evidence type="ECO:0000256" key="9">
    <source>
        <dbReference type="ARBA" id="ARBA00023235"/>
    </source>
</evidence>
<dbReference type="Pfam" id="PF03796">
    <property type="entry name" value="DnaB_C"/>
    <property type="match status" value="1"/>
</dbReference>
<dbReference type="AlphaFoldDB" id="A0A0G1QU41"/>
<dbReference type="GO" id="GO:0043139">
    <property type="term" value="F:5'-3' DNA helicase activity"/>
    <property type="evidence" value="ECO:0007669"/>
    <property type="project" value="UniProtKB-EC"/>
</dbReference>
<dbReference type="CDD" id="cd00984">
    <property type="entry name" value="DnaB_C"/>
    <property type="match status" value="1"/>
</dbReference>
<dbReference type="GO" id="GO:0003677">
    <property type="term" value="F:DNA binding"/>
    <property type="evidence" value="ECO:0007669"/>
    <property type="project" value="UniProtKB-UniRule"/>
</dbReference>
<evidence type="ECO:0000256" key="5">
    <source>
        <dbReference type="ARBA" id="ARBA00022801"/>
    </source>
</evidence>
<dbReference type="Pfam" id="PF00772">
    <property type="entry name" value="DnaB"/>
    <property type="match status" value="1"/>
</dbReference>
<evidence type="ECO:0000256" key="2">
    <source>
        <dbReference type="ARBA" id="ARBA00022515"/>
    </source>
</evidence>
<accession>A0A0G1QU41</accession>
<evidence type="ECO:0000256" key="12">
    <source>
        <dbReference type="RuleBase" id="RU362085"/>
    </source>
</evidence>
<comment type="caution">
    <text evidence="14">The sequence shown here is derived from an EMBL/GenBank/DDBJ whole genome shotgun (WGS) entry which is preliminary data.</text>
</comment>
<evidence type="ECO:0000256" key="7">
    <source>
        <dbReference type="ARBA" id="ARBA00022840"/>
    </source>
</evidence>
<comment type="similarity">
    <text evidence="1 12">Belongs to the helicase family. DnaB subfamily.</text>
</comment>
<dbReference type="SUPFAM" id="SSF48024">
    <property type="entry name" value="N-terminal domain of DnaB helicase"/>
    <property type="match status" value="1"/>
</dbReference>
<dbReference type="EMBL" id="LCLG01000006">
    <property type="protein sequence ID" value="KKU12140.1"/>
    <property type="molecule type" value="Genomic_DNA"/>
</dbReference>
<evidence type="ECO:0000313" key="15">
    <source>
        <dbReference type="Proteomes" id="UP000034653"/>
    </source>
</evidence>
<dbReference type="Proteomes" id="UP000034653">
    <property type="component" value="Unassembled WGS sequence"/>
</dbReference>
<dbReference type="InterPro" id="IPR007694">
    <property type="entry name" value="DNA_helicase_DnaB-like_C"/>
</dbReference>
<evidence type="ECO:0000256" key="8">
    <source>
        <dbReference type="ARBA" id="ARBA00023125"/>
    </source>
</evidence>
<dbReference type="EC" id="5.6.2.3" evidence="11 12"/>
<dbReference type="GO" id="GO:0005524">
    <property type="term" value="F:ATP binding"/>
    <property type="evidence" value="ECO:0007669"/>
    <property type="project" value="UniProtKB-UniRule"/>
</dbReference>
<evidence type="ECO:0000256" key="10">
    <source>
        <dbReference type="ARBA" id="ARBA00048954"/>
    </source>
</evidence>
<dbReference type="InterPro" id="IPR003593">
    <property type="entry name" value="AAA+_ATPase"/>
</dbReference>
<feature type="domain" description="SF4 helicase" evidence="13">
    <location>
        <begin position="179"/>
        <end position="438"/>
    </location>
</feature>
<dbReference type="GO" id="GO:0005829">
    <property type="term" value="C:cytosol"/>
    <property type="evidence" value="ECO:0007669"/>
    <property type="project" value="TreeGrafter"/>
</dbReference>
<dbReference type="Gene3D" id="3.40.50.300">
    <property type="entry name" value="P-loop containing nucleotide triphosphate hydrolases"/>
    <property type="match status" value="1"/>
</dbReference>
<name>A0A0G1QU41_9BACT</name>
<dbReference type="SMART" id="SM00382">
    <property type="entry name" value="AAA"/>
    <property type="match status" value="1"/>
</dbReference>
<dbReference type="PATRIC" id="fig|1618559.3.peg.197"/>
<dbReference type="GO" id="GO:0016887">
    <property type="term" value="F:ATP hydrolysis activity"/>
    <property type="evidence" value="ECO:0007669"/>
    <property type="project" value="RHEA"/>
</dbReference>
<evidence type="ECO:0000313" key="14">
    <source>
        <dbReference type="EMBL" id="KKU12140.1"/>
    </source>
</evidence>
<dbReference type="InterPro" id="IPR016136">
    <property type="entry name" value="DNA_helicase_N/primase_C"/>
</dbReference>
<evidence type="ECO:0000256" key="4">
    <source>
        <dbReference type="ARBA" id="ARBA00022741"/>
    </source>
</evidence>
<keyword evidence="6 12" id="KW-0347">Helicase</keyword>
<dbReference type="PANTHER" id="PTHR30153:SF2">
    <property type="entry name" value="REPLICATIVE DNA HELICASE"/>
    <property type="match status" value="1"/>
</dbReference>
<evidence type="ECO:0000256" key="3">
    <source>
        <dbReference type="ARBA" id="ARBA00022705"/>
    </source>
</evidence>
<comment type="function">
    <text evidence="12">The main replicative DNA helicase, it participates in initiation and elongation during chromosome replication. Travels ahead of the DNA replisome, separating dsDNA into templates for DNA synthesis. A processive ATP-dependent 5'-3' DNA helicase it has DNA-dependent ATPase activity.</text>
</comment>
<dbReference type="InterPro" id="IPR027417">
    <property type="entry name" value="P-loop_NTPase"/>
</dbReference>
<keyword evidence="4 12" id="KW-0547">Nucleotide-binding</keyword>
<evidence type="ECO:0000256" key="11">
    <source>
        <dbReference type="NCBIfam" id="TIGR00665"/>
    </source>
</evidence>
<keyword evidence="9" id="KW-0413">Isomerase</keyword>
<sequence>MADTKTVKVPPHSAEAEESVLGALLLDKDAVIAVAEFLAPEDFYDDRHKEIFISAVELFEERVPIDVLTVSERLKKRKSLKMVGGSGYLADLVNKVPTAAHVEHYGRIVKDAATKRALMAVTSRLMEFSMDESLAAPELLDKAESEIFSLTQRHLADTFTPIKAALAESFDRLDELHKQAEGLRGVPTGFKDLDDVLAGMQKSNLLILAARPGVGKTSLALNIAQNLAVKYKRPVGFFSLEMSKEELVDRLLVAQADIDAWKLKTGKLAEEDFTKLSNAMGELAEAPLFIDDTPALSILEMRTKARRLQVESGVDLIVVDYLQLARSRQLENRVQEVSEISQGLKNLAREIKVPVLAISQLSRAVEQRGTRKPQLADLRESGSIEQDSDVVMFLWREEEDNSENINLDIAKHRNGPLRSIKLFFKGDRIKFYGRDVKRGGEEK</sequence>
<comment type="catalytic activity">
    <reaction evidence="10 12">
        <text>ATP + H2O = ADP + phosphate + H(+)</text>
        <dbReference type="Rhea" id="RHEA:13065"/>
        <dbReference type="ChEBI" id="CHEBI:15377"/>
        <dbReference type="ChEBI" id="CHEBI:15378"/>
        <dbReference type="ChEBI" id="CHEBI:30616"/>
        <dbReference type="ChEBI" id="CHEBI:43474"/>
        <dbReference type="ChEBI" id="CHEBI:456216"/>
        <dbReference type="EC" id="5.6.2.3"/>
    </reaction>
</comment>
<dbReference type="FunFam" id="1.10.860.10:FF:000001">
    <property type="entry name" value="Replicative DNA helicase"/>
    <property type="match status" value="1"/>
</dbReference>
<keyword evidence="3 12" id="KW-0235">DNA replication</keyword>
<keyword evidence="2 12" id="KW-0639">Primosome</keyword>
<evidence type="ECO:0000256" key="1">
    <source>
        <dbReference type="ARBA" id="ARBA00008428"/>
    </source>
</evidence>
<dbReference type="InterPro" id="IPR007693">
    <property type="entry name" value="DNA_helicase_DnaB-like_N"/>
</dbReference>
<dbReference type="InterPro" id="IPR007692">
    <property type="entry name" value="DNA_helicase_DnaB"/>
</dbReference>
<dbReference type="GO" id="GO:1990077">
    <property type="term" value="C:primosome complex"/>
    <property type="evidence" value="ECO:0007669"/>
    <property type="project" value="UniProtKB-UniRule"/>
</dbReference>
<organism evidence="14 15">
    <name type="scientific">Candidatus Woesebacteria bacterium GW2011_GWA1_45_8</name>
    <dbReference type="NCBI Taxonomy" id="1618559"/>
    <lineage>
        <taxon>Bacteria</taxon>
        <taxon>Candidatus Woeseibacteriota</taxon>
    </lineage>
</organism>
<dbReference type="InterPro" id="IPR036185">
    <property type="entry name" value="DNA_heli_DnaB-like_N_sf"/>
</dbReference>
<gene>
    <name evidence="14" type="ORF">UX19_C0006G0016</name>
</gene>
<keyword evidence="7 12" id="KW-0067">ATP-binding</keyword>
<dbReference type="SUPFAM" id="SSF52540">
    <property type="entry name" value="P-loop containing nucleoside triphosphate hydrolases"/>
    <property type="match status" value="1"/>
</dbReference>
<keyword evidence="5 12" id="KW-0378">Hydrolase</keyword>
<dbReference type="GO" id="GO:0006269">
    <property type="term" value="P:DNA replication, synthesis of primer"/>
    <property type="evidence" value="ECO:0007669"/>
    <property type="project" value="UniProtKB-UniRule"/>
</dbReference>
<dbReference type="PROSITE" id="PS51199">
    <property type="entry name" value="SF4_HELICASE"/>
    <property type="match status" value="1"/>
</dbReference>
<reference evidence="14 15" key="1">
    <citation type="journal article" date="2015" name="Nature">
        <title>rRNA introns, odd ribosomes, and small enigmatic genomes across a large radiation of phyla.</title>
        <authorList>
            <person name="Brown C.T."/>
            <person name="Hug L.A."/>
            <person name="Thomas B.C."/>
            <person name="Sharon I."/>
            <person name="Castelle C.J."/>
            <person name="Singh A."/>
            <person name="Wilkins M.J."/>
            <person name="Williams K.H."/>
            <person name="Banfield J.F."/>
        </authorList>
    </citation>
    <scope>NUCLEOTIDE SEQUENCE [LARGE SCALE GENOMIC DNA]</scope>
</reference>
<evidence type="ECO:0000256" key="6">
    <source>
        <dbReference type="ARBA" id="ARBA00022806"/>
    </source>
</evidence>
<keyword evidence="8 12" id="KW-0238">DNA-binding</keyword>
<protein>
    <recommendedName>
        <fullName evidence="11 12">Replicative DNA helicase</fullName>
        <ecNumber evidence="11 12">5.6.2.3</ecNumber>
    </recommendedName>
</protein>
<dbReference type="PANTHER" id="PTHR30153">
    <property type="entry name" value="REPLICATIVE DNA HELICASE DNAB"/>
    <property type="match status" value="1"/>
</dbReference>
<proteinExistence type="inferred from homology"/>